<reference evidence="2 3" key="1">
    <citation type="submission" date="2020-02" db="EMBL/GenBank/DDBJ databases">
        <title>Draft genome sequence of Haematococcus lacustris strain NIES-144.</title>
        <authorList>
            <person name="Morimoto D."/>
            <person name="Nakagawa S."/>
            <person name="Yoshida T."/>
            <person name="Sawayama S."/>
        </authorList>
    </citation>
    <scope>NUCLEOTIDE SEQUENCE [LARGE SCALE GENOMIC DNA]</scope>
    <source>
        <strain evidence="2 3">NIES-144</strain>
    </source>
</reference>
<dbReference type="AlphaFoldDB" id="A0A699Z5U9"/>
<feature type="transmembrane region" description="Helical" evidence="1">
    <location>
        <begin position="139"/>
        <end position="161"/>
    </location>
</feature>
<accession>A0A699Z5U9</accession>
<keyword evidence="1" id="KW-0812">Transmembrane</keyword>
<organism evidence="2 3">
    <name type="scientific">Haematococcus lacustris</name>
    <name type="common">Green alga</name>
    <name type="synonym">Haematococcus pluvialis</name>
    <dbReference type="NCBI Taxonomy" id="44745"/>
    <lineage>
        <taxon>Eukaryota</taxon>
        <taxon>Viridiplantae</taxon>
        <taxon>Chlorophyta</taxon>
        <taxon>core chlorophytes</taxon>
        <taxon>Chlorophyceae</taxon>
        <taxon>CS clade</taxon>
        <taxon>Chlamydomonadales</taxon>
        <taxon>Haematococcaceae</taxon>
        <taxon>Haematococcus</taxon>
    </lineage>
</organism>
<keyword evidence="1" id="KW-1133">Transmembrane helix</keyword>
<keyword evidence="3" id="KW-1185">Reference proteome</keyword>
<gene>
    <name evidence="2" type="ORF">HaLaN_10815</name>
</gene>
<name>A0A699Z5U9_HAELA</name>
<evidence type="ECO:0000313" key="3">
    <source>
        <dbReference type="Proteomes" id="UP000485058"/>
    </source>
</evidence>
<dbReference type="Proteomes" id="UP000485058">
    <property type="component" value="Unassembled WGS sequence"/>
</dbReference>
<evidence type="ECO:0000313" key="2">
    <source>
        <dbReference type="EMBL" id="GFH14708.1"/>
    </source>
</evidence>
<evidence type="ECO:0000256" key="1">
    <source>
        <dbReference type="SAM" id="Phobius"/>
    </source>
</evidence>
<protein>
    <submittedName>
        <fullName evidence="2">Uncharacterized protein</fullName>
    </submittedName>
</protein>
<sequence>NHVAETRRRFDYRGSVSDHFQPFFESWGHLSCGEPHVAPCSSCDLLPNTCRRPSCWVSCQAAANPAPGPVWASSELKLHSQLHFSIRCMPTFPHPLKGRSVLLEGIVVTAPCVIGRWQAWTALCVAPNVEGGQQFANAAAWVDQIGVIWIVMLLGITIVVVDLNKGFMQHYTLSSVLELLMGEDAAATAA</sequence>
<keyword evidence="1" id="KW-0472">Membrane</keyword>
<feature type="non-terminal residue" evidence="2">
    <location>
        <position position="190"/>
    </location>
</feature>
<dbReference type="EMBL" id="BLLF01000757">
    <property type="protein sequence ID" value="GFH14708.1"/>
    <property type="molecule type" value="Genomic_DNA"/>
</dbReference>
<feature type="non-terminal residue" evidence="2">
    <location>
        <position position="1"/>
    </location>
</feature>
<comment type="caution">
    <text evidence="2">The sequence shown here is derived from an EMBL/GenBank/DDBJ whole genome shotgun (WGS) entry which is preliminary data.</text>
</comment>
<proteinExistence type="predicted"/>